<accession>A0AAV3S328</accession>
<dbReference type="EMBL" id="BAAABL010000021">
    <property type="protein sequence ID" value="GAA0293086.1"/>
    <property type="molecule type" value="Genomic_DNA"/>
</dbReference>
<dbReference type="RefSeq" id="WP_211311817.1">
    <property type="nucleotide sequence ID" value="NZ_BAAABL010000021.1"/>
</dbReference>
<sequence>MLTADIAEPEATSPEALRTQYLGALTAVLEGRGTEAVAAETDLTAERIAALLDDPDAVTVEETAAVLSCSPDYPAAEDYLLEIRDHLMLQMSSAVVDVGSLQRAIETDLDAKALQQKVEGRREMTLEEYARVVHHLAVENPW</sequence>
<evidence type="ECO:0000313" key="2">
    <source>
        <dbReference type="Proteomes" id="UP001500837"/>
    </source>
</evidence>
<comment type="caution">
    <text evidence="1">The sequence shown here is derived from an EMBL/GenBank/DDBJ whole genome shotgun (WGS) entry which is preliminary data.</text>
</comment>
<dbReference type="AlphaFoldDB" id="A0AAV3S328"/>
<dbReference type="InterPro" id="IPR043809">
    <property type="entry name" value="DUF5791"/>
</dbReference>
<dbReference type="Proteomes" id="UP001500837">
    <property type="component" value="Unassembled WGS sequence"/>
</dbReference>
<dbReference type="Pfam" id="PF19104">
    <property type="entry name" value="DUF5791"/>
    <property type="match status" value="1"/>
</dbReference>
<protein>
    <submittedName>
        <fullName evidence="1">DUF5791 family protein</fullName>
    </submittedName>
</protein>
<gene>
    <name evidence="1" type="ORF">GCM10009066_04580</name>
</gene>
<name>A0AAV3S328_9EURY</name>
<organism evidence="1 2">
    <name type="scientific">Halarchaeum salinum</name>
    <dbReference type="NCBI Taxonomy" id="489912"/>
    <lineage>
        <taxon>Archaea</taxon>
        <taxon>Methanobacteriati</taxon>
        <taxon>Methanobacteriota</taxon>
        <taxon>Stenosarchaea group</taxon>
        <taxon>Halobacteria</taxon>
        <taxon>Halobacteriales</taxon>
        <taxon>Halobacteriaceae</taxon>
    </lineage>
</organism>
<reference evidence="1 2" key="1">
    <citation type="journal article" date="2019" name="Int. J. Syst. Evol. Microbiol.">
        <title>The Global Catalogue of Microorganisms (GCM) 10K type strain sequencing project: providing services to taxonomists for standard genome sequencing and annotation.</title>
        <authorList>
            <consortium name="The Broad Institute Genomics Platform"/>
            <consortium name="The Broad Institute Genome Sequencing Center for Infectious Disease"/>
            <person name="Wu L."/>
            <person name="Ma J."/>
        </authorList>
    </citation>
    <scope>NUCLEOTIDE SEQUENCE [LARGE SCALE GENOMIC DNA]</scope>
    <source>
        <strain evidence="1 2">JCM 16330</strain>
    </source>
</reference>
<evidence type="ECO:0000313" key="1">
    <source>
        <dbReference type="EMBL" id="GAA0293086.1"/>
    </source>
</evidence>
<keyword evidence="2" id="KW-1185">Reference proteome</keyword>
<proteinExistence type="predicted"/>